<dbReference type="EMBL" id="JAEPQZ010000004">
    <property type="protein sequence ID" value="KAG2182235.1"/>
    <property type="molecule type" value="Genomic_DNA"/>
</dbReference>
<dbReference type="PANTHER" id="PTHR12655">
    <property type="entry name" value="ACYL-COA THIOESTERASE"/>
    <property type="match status" value="1"/>
</dbReference>
<dbReference type="SUPFAM" id="SSF54637">
    <property type="entry name" value="Thioesterase/thiol ester dehydrase-isomerase"/>
    <property type="match status" value="2"/>
</dbReference>
<reference evidence="6" key="1">
    <citation type="submission" date="2020-12" db="EMBL/GenBank/DDBJ databases">
        <title>Metabolic potential, ecology and presence of endohyphal bacteria is reflected in genomic diversity of Mucoromycotina.</title>
        <authorList>
            <person name="Muszewska A."/>
            <person name="Okrasinska A."/>
            <person name="Steczkiewicz K."/>
            <person name="Drgas O."/>
            <person name="Orlowska M."/>
            <person name="Perlinska-Lenart U."/>
            <person name="Aleksandrzak-Piekarczyk T."/>
            <person name="Szatraj K."/>
            <person name="Zielenkiewicz U."/>
            <person name="Pilsyk S."/>
            <person name="Malc E."/>
            <person name="Mieczkowski P."/>
            <person name="Kruszewska J.S."/>
            <person name="Biernat P."/>
            <person name="Pawlowska J."/>
        </authorList>
    </citation>
    <scope>NUCLEOTIDE SEQUENCE</scope>
    <source>
        <strain evidence="6">WA0000067209</strain>
    </source>
</reference>
<dbReference type="OrthoDB" id="331699at2759"/>
<dbReference type="PROSITE" id="PS51770">
    <property type="entry name" value="HOTDOG_ACOT"/>
    <property type="match status" value="2"/>
</dbReference>
<evidence type="ECO:0000256" key="2">
    <source>
        <dbReference type="ARBA" id="ARBA00022737"/>
    </source>
</evidence>
<dbReference type="Gene3D" id="3.10.129.10">
    <property type="entry name" value="Hotdog Thioesterase"/>
    <property type="match status" value="2"/>
</dbReference>
<dbReference type="Proteomes" id="UP000654370">
    <property type="component" value="Unassembled WGS sequence"/>
</dbReference>
<comment type="similarity">
    <text evidence="1">Belongs to the acyl coenzyme A hydrolase family.</text>
</comment>
<sequence>MKVKSTIIDSLISEQKVGSPFTVRPVTFWMDKLLEPEKSKPVVESKAPPKERITVEKTMADSYMEEYLPLKSSPNLLDEYVFFDGRIRLGKILEDLDALAGAIAYKHVDNPPEAPPVTIVTASVDRLDLLLPNQPEDLRLSGHVAYVGKSSMEIFIKVEKMKNYNPDQAVSAKPPSDFSAISADTLLATRFTMVAIDSATLKSVKVNSLKLLTPAEHRLFRFAEDNKARKRRASEASLSKTPPTQEERLYIHDMYLQYSQYEKSRKPLPDNLVWMEDTRMESSYIMQPQDRNIHNNIFGGYLMRRAYEIAFADASAFLKSRCPNLLSMDEVTFRRPVHVGSLLKLTSHIVYAEGYPHRSFQVRVVAEVMDIEKDTLDITNVFYFTLATEDINAVHSEEDRGPNEVKVRRILPRTYGETMEWLEGKRRRTQGVRAKQALYKLTESEN</sequence>
<dbReference type="InterPro" id="IPR029069">
    <property type="entry name" value="HotDog_dom_sf"/>
</dbReference>
<proteinExistence type="inferred from homology"/>
<keyword evidence="7" id="KW-1185">Reference proteome</keyword>
<evidence type="ECO:0000256" key="1">
    <source>
        <dbReference type="ARBA" id="ARBA00010458"/>
    </source>
</evidence>
<dbReference type="InterPro" id="IPR033120">
    <property type="entry name" value="HOTDOG_ACOT"/>
</dbReference>
<dbReference type="GO" id="GO:0006637">
    <property type="term" value="P:acyl-CoA metabolic process"/>
    <property type="evidence" value="ECO:0007669"/>
    <property type="project" value="TreeGrafter"/>
</dbReference>
<evidence type="ECO:0000313" key="7">
    <source>
        <dbReference type="Proteomes" id="UP000654370"/>
    </source>
</evidence>
<comment type="caution">
    <text evidence="6">The sequence shown here is derived from an EMBL/GenBank/DDBJ whole genome shotgun (WGS) entry which is preliminary data.</text>
</comment>
<gene>
    <name evidence="6" type="ORF">INT43_007162</name>
</gene>
<evidence type="ECO:0000259" key="5">
    <source>
        <dbReference type="PROSITE" id="PS51770"/>
    </source>
</evidence>
<name>A0A8H7PYU8_MORIS</name>
<protein>
    <recommendedName>
        <fullName evidence="5">HotDog ACOT-type domain-containing protein</fullName>
    </recommendedName>
</protein>
<dbReference type="AlphaFoldDB" id="A0A8H7PYU8"/>
<dbReference type="GO" id="GO:0047617">
    <property type="term" value="F:fatty acyl-CoA hydrolase activity"/>
    <property type="evidence" value="ECO:0007669"/>
    <property type="project" value="TreeGrafter"/>
</dbReference>
<evidence type="ECO:0000313" key="6">
    <source>
        <dbReference type="EMBL" id="KAG2182235.1"/>
    </source>
</evidence>
<dbReference type="GO" id="GO:0005739">
    <property type="term" value="C:mitochondrion"/>
    <property type="evidence" value="ECO:0007669"/>
    <property type="project" value="TreeGrafter"/>
</dbReference>
<dbReference type="PANTHER" id="PTHR12655:SF0">
    <property type="entry name" value="ACYL-COENZYME A THIOESTERASE 9, MITOCHONDRIAL"/>
    <property type="match status" value="1"/>
</dbReference>
<keyword evidence="2" id="KW-0677">Repeat</keyword>
<organism evidence="6 7">
    <name type="scientific">Mortierella isabellina</name>
    <name type="common">Filamentous fungus</name>
    <name type="synonym">Umbelopsis isabellina</name>
    <dbReference type="NCBI Taxonomy" id="91625"/>
    <lineage>
        <taxon>Eukaryota</taxon>
        <taxon>Fungi</taxon>
        <taxon>Fungi incertae sedis</taxon>
        <taxon>Mucoromycota</taxon>
        <taxon>Mucoromycotina</taxon>
        <taxon>Umbelopsidomycetes</taxon>
        <taxon>Umbelopsidales</taxon>
        <taxon>Umbelopsidaceae</taxon>
        <taxon>Umbelopsis</taxon>
    </lineage>
</organism>
<accession>A0A8H7PYU8</accession>
<feature type="domain" description="HotDog ACOT-type" evidence="5">
    <location>
        <begin position="276"/>
        <end position="392"/>
    </location>
</feature>
<feature type="domain" description="HotDog ACOT-type" evidence="5">
    <location>
        <begin position="66"/>
        <end position="199"/>
    </location>
</feature>
<keyword evidence="3" id="KW-0378">Hydrolase</keyword>
<evidence type="ECO:0000256" key="3">
    <source>
        <dbReference type="ARBA" id="ARBA00022801"/>
    </source>
</evidence>
<keyword evidence="4" id="KW-0809">Transit peptide</keyword>
<evidence type="ECO:0000256" key="4">
    <source>
        <dbReference type="ARBA" id="ARBA00022946"/>
    </source>
</evidence>
<dbReference type="CDD" id="cd03442">
    <property type="entry name" value="BFIT_BACH"/>
    <property type="match status" value="2"/>
</dbReference>